<accession>A0A1U9LEF6</accession>
<evidence type="ECO:0000259" key="2">
    <source>
        <dbReference type="Pfam" id="PF13362"/>
    </source>
</evidence>
<dbReference type="InterPro" id="IPR006171">
    <property type="entry name" value="TOPRIM_dom"/>
</dbReference>
<proteinExistence type="predicted"/>
<feature type="domain" description="DUF7146" evidence="3">
    <location>
        <begin position="129"/>
        <end position="237"/>
    </location>
</feature>
<evidence type="ECO:0000313" key="4">
    <source>
        <dbReference type="EMBL" id="AQT04834.1"/>
    </source>
</evidence>
<dbReference type="Pfam" id="PF23639">
    <property type="entry name" value="DUF7146"/>
    <property type="match status" value="1"/>
</dbReference>
<dbReference type="AlphaFoldDB" id="A0A1U9LEF6"/>
<name>A0A1U9LEF6_9PROT</name>
<evidence type="ECO:0000313" key="5">
    <source>
        <dbReference type="Proteomes" id="UP000189055"/>
    </source>
</evidence>
<dbReference type="RefSeq" id="WP_077930675.1">
    <property type="nucleotide sequence ID" value="NZ_CP014687.1"/>
</dbReference>
<feature type="domain" description="Toprim" evidence="2">
    <location>
        <begin position="255"/>
        <end position="343"/>
    </location>
</feature>
<evidence type="ECO:0000259" key="3">
    <source>
        <dbReference type="Pfam" id="PF23639"/>
    </source>
</evidence>
<dbReference type="Pfam" id="PF13362">
    <property type="entry name" value="Toprim_3"/>
    <property type="match status" value="1"/>
</dbReference>
<evidence type="ECO:0000256" key="1">
    <source>
        <dbReference type="SAM" id="Coils"/>
    </source>
</evidence>
<dbReference type="Proteomes" id="UP000189055">
    <property type="component" value="Chromosome"/>
</dbReference>
<dbReference type="EMBL" id="CP014687">
    <property type="protein sequence ID" value="AQT04834.1"/>
    <property type="molecule type" value="Genomic_DNA"/>
</dbReference>
<keyword evidence="1" id="KW-0175">Coiled coil</keyword>
<dbReference type="Gene3D" id="3.40.1360.10">
    <property type="match status" value="1"/>
</dbReference>
<dbReference type="STRING" id="1076596.A0U91_07780"/>
<gene>
    <name evidence="4" type="ORF">A0U91_07780</name>
</gene>
<protein>
    <submittedName>
        <fullName evidence="4">Uncharacterized protein</fullName>
    </submittedName>
</protein>
<reference evidence="4 5" key="1">
    <citation type="submission" date="2016-03" db="EMBL/GenBank/DDBJ databases">
        <title>Acetic acid bacteria sequencing.</title>
        <authorList>
            <person name="Brandt J."/>
            <person name="Jakob F."/>
            <person name="Vogel R.F."/>
        </authorList>
    </citation>
    <scope>NUCLEOTIDE SEQUENCE [LARGE SCALE GENOMIC DNA]</scope>
    <source>
        <strain evidence="4 5">TMW2.1084</strain>
    </source>
</reference>
<sequence>MTEQRLSYKEVSALLAQSMEPLARDLLPGGRRAGAEWTAGSVAGEAGTRLSVHLHGAKAGIWKDFAENIGGDALDLVAACLTGGNLPEAYRWACNYLGLTADTDITIRRAEIKRQAEEAQKEQSEAEKKNRASARKLWLSAQENILETPVAAYLLSRGIDLERLNHAPHALRFSPEHYCAEIKAPLPAMLAAITDLDGRIIALHQTWLSQHGGQWTKAQLECAKKVRGRFSGGCIRLRKGSAGTPLNKITPAETVAIGEGIETCLSVALACPELRILAAVSLSNLGAVRLPDSAKNVLILADRDDAPAAKKGLQKAIDLHMQAGRDVRVAKPPKGKDFNDAIR</sequence>
<dbReference type="InterPro" id="IPR055570">
    <property type="entry name" value="DUF7146"/>
</dbReference>
<dbReference type="KEGG" id="aper:A0U91_07780"/>
<organism evidence="4 5">
    <name type="scientific">Acetobacter persici</name>
    <dbReference type="NCBI Taxonomy" id="1076596"/>
    <lineage>
        <taxon>Bacteria</taxon>
        <taxon>Pseudomonadati</taxon>
        <taxon>Pseudomonadota</taxon>
        <taxon>Alphaproteobacteria</taxon>
        <taxon>Acetobacterales</taxon>
        <taxon>Acetobacteraceae</taxon>
        <taxon>Acetobacter</taxon>
    </lineage>
</organism>
<feature type="coiled-coil region" evidence="1">
    <location>
        <begin position="107"/>
        <end position="136"/>
    </location>
</feature>